<dbReference type="InterPro" id="IPR036097">
    <property type="entry name" value="HisK_dim/P_sf"/>
</dbReference>
<dbReference type="RefSeq" id="WP_211945168.1">
    <property type="nucleotide sequence ID" value="NZ_CAJPUY010000001.1"/>
</dbReference>
<dbReference type="Gene3D" id="1.10.287.130">
    <property type="match status" value="1"/>
</dbReference>
<dbReference type="Pfam" id="PF00512">
    <property type="entry name" value="HisKA"/>
    <property type="match status" value="1"/>
</dbReference>
<dbReference type="Proteomes" id="UP000672934">
    <property type="component" value="Unassembled WGS sequence"/>
</dbReference>
<keyword evidence="5" id="KW-0547">Nucleotide-binding</keyword>
<keyword evidence="7" id="KW-0067">ATP-binding</keyword>
<evidence type="ECO:0000256" key="6">
    <source>
        <dbReference type="ARBA" id="ARBA00022777"/>
    </source>
</evidence>
<keyword evidence="3" id="KW-0597">Phosphoprotein</keyword>
<dbReference type="NCBIfam" id="NF008293">
    <property type="entry name" value="PRK11073.1"/>
    <property type="match status" value="1"/>
</dbReference>
<dbReference type="EC" id="2.7.13.3" evidence="2"/>
<evidence type="ECO:0000313" key="12">
    <source>
        <dbReference type="Proteomes" id="UP000672934"/>
    </source>
</evidence>
<dbReference type="EMBL" id="CAJPUY010000001">
    <property type="protein sequence ID" value="CAG2126717.1"/>
    <property type="molecule type" value="Genomic_DNA"/>
</dbReference>
<dbReference type="SMART" id="SM00388">
    <property type="entry name" value="HisKA"/>
    <property type="match status" value="1"/>
</dbReference>
<evidence type="ECO:0000256" key="3">
    <source>
        <dbReference type="ARBA" id="ARBA00022553"/>
    </source>
</evidence>
<dbReference type="GO" id="GO:0000155">
    <property type="term" value="F:phosphorelay sensor kinase activity"/>
    <property type="evidence" value="ECO:0007669"/>
    <property type="project" value="InterPro"/>
</dbReference>
<dbReference type="InterPro" id="IPR003661">
    <property type="entry name" value="HisK_dim/P_dom"/>
</dbReference>
<dbReference type="PRINTS" id="PR00344">
    <property type="entry name" value="BCTRLSENSOR"/>
</dbReference>
<proteinExistence type="predicted"/>
<name>A0A916IQD7_9BURK</name>
<feature type="domain" description="Histidine kinase" evidence="10">
    <location>
        <begin position="176"/>
        <end position="393"/>
    </location>
</feature>
<protein>
    <recommendedName>
        <fullName evidence="2">histidine kinase</fullName>
        <ecNumber evidence="2">2.7.13.3</ecNumber>
    </recommendedName>
</protein>
<dbReference type="PANTHER" id="PTHR43065:SF16">
    <property type="entry name" value="SENSORY HISTIDINE KINASE_PHOSPHATASE NTRB"/>
    <property type="match status" value="1"/>
</dbReference>
<organism evidence="11 12">
    <name type="scientific">Cupriavidus yeoncheonensis</name>
    <dbReference type="NCBI Taxonomy" id="1462994"/>
    <lineage>
        <taxon>Bacteria</taxon>
        <taxon>Pseudomonadati</taxon>
        <taxon>Pseudomonadota</taxon>
        <taxon>Betaproteobacteria</taxon>
        <taxon>Burkholderiales</taxon>
        <taxon>Burkholderiaceae</taxon>
        <taxon>Cupriavidus</taxon>
    </lineage>
</organism>
<dbReference type="InterPro" id="IPR005467">
    <property type="entry name" value="His_kinase_dom"/>
</dbReference>
<dbReference type="InterPro" id="IPR036890">
    <property type="entry name" value="HATPase_C_sf"/>
</dbReference>
<comment type="catalytic activity">
    <reaction evidence="1">
        <text>ATP + protein L-histidine = ADP + protein N-phospho-L-histidine.</text>
        <dbReference type="EC" id="2.7.13.3"/>
    </reaction>
</comment>
<dbReference type="Pfam" id="PF02518">
    <property type="entry name" value="HATPase_c"/>
    <property type="match status" value="1"/>
</dbReference>
<feature type="region of interest" description="Disordered" evidence="9">
    <location>
        <begin position="1"/>
        <end position="37"/>
    </location>
</feature>
<dbReference type="CDD" id="cd00082">
    <property type="entry name" value="HisKA"/>
    <property type="match status" value="1"/>
</dbReference>
<evidence type="ECO:0000256" key="1">
    <source>
        <dbReference type="ARBA" id="ARBA00000085"/>
    </source>
</evidence>
<keyword evidence="6 11" id="KW-0418">Kinase</keyword>
<evidence type="ECO:0000313" key="11">
    <source>
        <dbReference type="EMBL" id="CAG2126717.1"/>
    </source>
</evidence>
<dbReference type="Gene3D" id="3.30.450.20">
    <property type="entry name" value="PAS domain"/>
    <property type="match status" value="1"/>
</dbReference>
<dbReference type="AlphaFoldDB" id="A0A916IQD7"/>
<evidence type="ECO:0000256" key="8">
    <source>
        <dbReference type="ARBA" id="ARBA00023012"/>
    </source>
</evidence>
<evidence type="ECO:0000256" key="7">
    <source>
        <dbReference type="ARBA" id="ARBA00022840"/>
    </source>
</evidence>
<feature type="compositionally biased region" description="Polar residues" evidence="9">
    <location>
        <begin position="25"/>
        <end position="37"/>
    </location>
</feature>
<dbReference type="GO" id="GO:0005524">
    <property type="term" value="F:ATP binding"/>
    <property type="evidence" value="ECO:0007669"/>
    <property type="project" value="UniProtKB-KW"/>
</dbReference>
<dbReference type="PANTHER" id="PTHR43065">
    <property type="entry name" value="SENSOR HISTIDINE KINASE"/>
    <property type="match status" value="1"/>
</dbReference>
<accession>A0A916IQD7</accession>
<evidence type="ECO:0000256" key="2">
    <source>
        <dbReference type="ARBA" id="ARBA00012438"/>
    </source>
</evidence>
<evidence type="ECO:0000256" key="9">
    <source>
        <dbReference type="SAM" id="MobiDB-lite"/>
    </source>
</evidence>
<evidence type="ECO:0000256" key="4">
    <source>
        <dbReference type="ARBA" id="ARBA00022679"/>
    </source>
</evidence>
<evidence type="ECO:0000259" key="10">
    <source>
        <dbReference type="PROSITE" id="PS50109"/>
    </source>
</evidence>
<reference evidence="11" key="1">
    <citation type="submission" date="2021-03" db="EMBL/GenBank/DDBJ databases">
        <authorList>
            <person name="Peeters C."/>
        </authorList>
    </citation>
    <scope>NUCLEOTIDE SEQUENCE</scope>
    <source>
        <strain evidence="11">LMG 31506</strain>
    </source>
</reference>
<dbReference type="InterPro" id="IPR004358">
    <property type="entry name" value="Sig_transdc_His_kin-like_C"/>
</dbReference>
<dbReference type="InterPro" id="IPR003594">
    <property type="entry name" value="HATPase_dom"/>
</dbReference>
<comment type="caution">
    <text evidence="11">The sequence shown here is derived from an EMBL/GenBank/DDBJ whole genome shotgun (WGS) entry which is preliminary data.</text>
</comment>
<dbReference type="Gene3D" id="3.30.565.10">
    <property type="entry name" value="Histidine kinase-like ATPase, C-terminal domain"/>
    <property type="match status" value="1"/>
</dbReference>
<keyword evidence="12" id="KW-1185">Reference proteome</keyword>
<dbReference type="PROSITE" id="PS50109">
    <property type="entry name" value="HIS_KIN"/>
    <property type="match status" value="1"/>
</dbReference>
<keyword evidence="8" id="KW-0902">Two-component regulatory system</keyword>
<dbReference type="SUPFAM" id="SSF47384">
    <property type="entry name" value="Homodimeric domain of signal transducing histidine kinase"/>
    <property type="match status" value="1"/>
</dbReference>
<dbReference type="SMART" id="SM00387">
    <property type="entry name" value="HATPase_c"/>
    <property type="match status" value="1"/>
</dbReference>
<dbReference type="SUPFAM" id="SSF55874">
    <property type="entry name" value="ATPase domain of HSP90 chaperone/DNA topoisomerase II/histidine kinase"/>
    <property type="match status" value="1"/>
</dbReference>
<gene>
    <name evidence="11" type="primary">glnL</name>
    <name evidence="11" type="ORF">LMG31506_00136</name>
</gene>
<keyword evidence="4 11" id="KW-0808">Transferase</keyword>
<sequence length="393" mass="43406">MRRLIRSVSRRGGGADGARGDTAGQTQPVNGPDSGQVSPLGAVVLHSGLDVVANPVLLVRQPGLRVAYANPAAESTFAVSRKAMVELSLPDLFGQSEELQGMIDTVVTRQFDVRRQDLVLRPPLQEPIHAHVVIGALEAFGDTVLVEILLNEQKVRSEREERILDLTAANKELIRNLAHEIKNPLGGIRGAAQLLEFELPERSLREYTQVIIKESDRLQTLVDRLLEPHRHPHIVSSLNIHEVLERVRSVVLAEFPNGLDIVRDYDASLPELHGDMEQLIQAVLNIVHNAAQALAERMARGDAQIVLRTRVARQVTIAKRLFKLALDLHVIDNGPGIPEDIRERIFYPLVSGRDGGSGLGLTLAQTFVQQHEGLIECESRPGCTDFRILLPLH</sequence>
<evidence type="ECO:0000256" key="5">
    <source>
        <dbReference type="ARBA" id="ARBA00022741"/>
    </source>
</evidence>